<comment type="similarity">
    <text evidence="1">Belongs to the plant acyltransferase family.</text>
</comment>
<evidence type="ECO:0000256" key="3">
    <source>
        <dbReference type="ARBA" id="ARBA00023315"/>
    </source>
</evidence>
<keyword evidence="5" id="KW-1185">Reference proteome</keyword>
<reference evidence="4 5" key="1">
    <citation type="submission" date="2013-09" db="EMBL/GenBank/DDBJ databases">
        <title>Corchorus capsularis genome sequencing.</title>
        <authorList>
            <person name="Alam M."/>
            <person name="Haque M.S."/>
            <person name="Islam M.S."/>
            <person name="Emdad E.M."/>
            <person name="Islam M.M."/>
            <person name="Ahmed B."/>
            <person name="Halim A."/>
            <person name="Hossen Q.M.M."/>
            <person name="Hossain M.Z."/>
            <person name="Ahmed R."/>
            <person name="Khan M.M."/>
            <person name="Islam R."/>
            <person name="Rashid M.M."/>
            <person name="Khan S.A."/>
            <person name="Rahman M.S."/>
            <person name="Alam M."/>
        </authorList>
    </citation>
    <scope>NUCLEOTIDE SEQUENCE [LARGE SCALE GENOMIC DNA]</scope>
    <source>
        <strain evidence="5">cv. CVL-1</strain>
        <tissue evidence="4">Whole seedling</tissue>
    </source>
</reference>
<accession>A0A1R3H2P0</accession>
<proteinExistence type="inferred from homology"/>
<name>A0A1R3H2P0_COCAP</name>
<dbReference type="PANTHER" id="PTHR31623">
    <property type="entry name" value="F21J9.9"/>
    <property type="match status" value="1"/>
</dbReference>
<evidence type="ECO:0000313" key="4">
    <source>
        <dbReference type="EMBL" id="OMO64623.1"/>
    </source>
</evidence>
<dbReference type="OMA" id="GHQQHNI"/>
<keyword evidence="2 4" id="KW-0808">Transferase</keyword>
<dbReference type="Gramene" id="OMO64623">
    <property type="protein sequence ID" value="OMO64623"/>
    <property type="gene ID" value="CCACVL1_21632"/>
</dbReference>
<dbReference type="AlphaFoldDB" id="A0A1R3H2P0"/>
<gene>
    <name evidence="4" type="ORF">CCACVL1_21632</name>
</gene>
<dbReference type="InterPro" id="IPR023213">
    <property type="entry name" value="CAT-like_dom_sf"/>
</dbReference>
<organism evidence="4 5">
    <name type="scientific">Corchorus capsularis</name>
    <name type="common">Jute</name>
    <dbReference type="NCBI Taxonomy" id="210143"/>
    <lineage>
        <taxon>Eukaryota</taxon>
        <taxon>Viridiplantae</taxon>
        <taxon>Streptophyta</taxon>
        <taxon>Embryophyta</taxon>
        <taxon>Tracheophyta</taxon>
        <taxon>Spermatophyta</taxon>
        <taxon>Magnoliopsida</taxon>
        <taxon>eudicotyledons</taxon>
        <taxon>Gunneridae</taxon>
        <taxon>Pentapetalae</taxon>
        <taxon>rosids</taxon>
        <taxon>malvids</taxon>
        <taxon>Malvales</taxon>
        <taxon>Malvaceae</taxon>
        <taxon>Grewioideae</taxon>
        <taxon>Apeibeae</taxon>
        <taxon>Corchorus</taxon>
    </lineage>
</organism>
<evidence type="ECO:0000313" key="5">
    <source>
        <dbReference type="Proteomes" id="UP000188268"/>
    </source>
</evidence>
<dbReference type="GO" id="GO:0016746">
    <property type="term" value="F:acyltransferase activity"/>
    <property type="evidence" value="ECO:0007669"/>
    <property type="project" value="UniProtKB-KW"/>
</dbReference>
<comment type="caution">
    <text evidence="4">The sequence shown here is derived from an EMBL/GenBank/DDBJ whole genome shotgun (WGS) entry which is preliminary data.</text>
</comment>
<sequence>MEKMKVEIMSRKTIKPSIPTPNHLRNFNLSLLDQDVPAILYGSVVFFYPSDNTPFSQKSESLKNSLSKILLHFYPLAGQVKDAVTIECNDQGACFIEAKTEFQLKRFLTQPDSLFLNQLVPSTDPKSIRSTLACILLVQLTAFSCGGTAVSVSVSHKFADASSLCAFIQSWTAVSSREYGRVVVPNLVGASLLPPMESLITSTPPPTTRNCTTKRFVFHESQLSNLNAKLATAMGRSTTVKNVESVLAIILRSAAAASQSKHGSSSMKSALLNVVNLRKRMVPPLPKNTIGNLIYTYAVTFHEKDVELHQMVAKMKEVSSNIRDEKAKRITSKKGYKEVHESRKQIAQLLNGKADDINTYTCANLCGYPLYEMDFGWGKPMWVTSPSNFKNLIVLTDSKMGGVEAWVTLDEVEMAIFERDQKLLEVASLNATALLTYSRM</sequence>
<evidence type="ECO:0000256" key="2">
    <source>
        <dbReference type="ARBA" id="ARBA00022679"/>
    </source>
</evidence>
<dbReference type="Pfam" id="PF02458">
    <property type="entry name" value="Transferase"/>
    <property type="match status" value="1"/>
</dbReference>
<dbReference type="PANTHER" id="PTHR31623:SF128">
    <property type="entry name" value="SALUTARIDINOL 7-O-ACETYLTRANSFERASE-LIKE"/>
    <property type="match status" value="1"/>
</dbReference>
<evidence type="ECO:0000256" key="1">
    <source>
        <dbReference type="ARBA" id="ARBA00009861"/>
    </source>
</evidence>
<dbReference type="OrthoDB" id="671439at2759"/>
<protein>
    <submittedName>
        <fullName evidence="4">Transferase</fullName>
    </submittedName>
</protein>
<dbReference type="Gene3D" id="3.30.559.10">
    <property type="entry name" value="Chloramphenicol acetyltransferase-like domain"/>
    <property type="match status" value="2"/>
</dbReference>
<dbReference type="EMBL" id="AWWV01012748">
    <property type="protein sequence ID" value="OMO64623.1"/>
    <property type="molecule type" value="Genomic_DNA"/>
</dbReference>
<keyword evidence="3" id="KW-0012">Acyltransferase</keyword>
<dbReference type="Proteomes" id="UP000188268">
    <property type="component" value="Unassembled WGS sequence"/>
</dbReference>